<dbReference type="KEGG" id="tco:Theco_2880"/>
<evidence type="ECO:0000259" key="3">
    <source>
        <dbReference type="Pfam" id="PF12697"/>
    </source>
</evidence>
<dbReference type="GO" id="GO:0006508">
    <property type="term" value="P:proteolysis"/>
    <property type="evidence" value="ECO:0007669"/>
    <property type="project" value="InterPro"/>
</dbReference>
<dbReference type="STRING" id="717605.Theco_2880"/>
<evidence type="ECO:0000313" key="5">
    <source>
        <dbReference type="Proteomes" id="UP000010795"/>
    </source>
</evidence>
<dbReference type="Proteomes" id="UP000010795">
    <property type="component" value="Chromosome"/>
</dbReference>
<evidence type="ECO:0000313" key="4">
    <source>
        <dbReference type="EMBL" id="AGA58964.1"/>
    </source>
</evidence>
<dbReference type="PANTHER" id="PTHR43798:SF33">
    <property type="entry name" value="HYDROLASE, PUTATIVE (AFU_ORTHOLOGUE AFUA_2G14860)-RELATED"/>
    <property type="match status" value="1"/>
</dbReference>
<dbReference type="RefSeq" id="WP_015255703.1">
    <property type="nucleotide sequence ID" value="NC_019897.1"/>
</dbReference>
<dbReference type="PANTHER" id="PTHR43798">
    <property type="entry name" value="MONOACYLGLYCEROL LIPASE"/>
    <property type="match status" value="1"/>
</dbReference>
<evidence type="ECO:0000256" key="1">
    <source>
        <dbReference type="ARBA" id="ARBA00010088"/>
    </source>
</evidence>
<dbReference type="AlphaFoldDB" id="L0EH56"/>
<protein>
    <recommendedName>
        <fullName evidence="3">AB hydrolase-1 domain-containing protein</fullName>
    </recommendedName>
</protein>
<dbReference type="GO" id="GO:0004177">
    <property type="term" value="F:aminopeptidase activity"/>
    <property type="evidence" value="ECO:0007669"/>
    <property type="project" value="UniProtKB-EC"/>
</dbReference>
<dbReference type="eggNOG" id="COG2267">
    <property type="taxonomic scope" value="Bacteria"/>
</dbReference>
<accession>L0EH56</accession>
<dbReference type="InterPro" id="IPR050266">
    <property type="entry name" value="AB_hydrolase_sf"/>
</dbReference>
<keyword evidence="5" id="KW-1185">Reference proteome</keyword>
<dbReference type="HOGENOM" id="CLU_049285_1_0_9"/>
<dbReference type="InterPro" id="IPR000073">
    <property type="entry name" value="AB_hydrolase_1"/>
</dbReference>
<name>L0EH56_THECK</name>
<dbReference type="SUPFAM" id="SSF53474">
    <property type="entry name" value="alpha/beta-Hydrolases"/>
    <property type="match status" value="1"/>
</dbReference>
<dbReference type="InterPro" id="IPR029058">
    <property type="entry name" value="AB_hydrolase_fold"/>
</dbReference>
<dbReference type="GO" id="GO:0016020">
    <property type="term" value="C:membrane"/>
    <property type="evidence" value="ECO:0007669"/>
    <property type="project" value="TreeGrafter"/>
</dbReference>
<dbReference type="OrthoDB" id="53505at2"/>
<comment type="similarity">
    <text evidence="1">Belongs to the peptidase S33 family.</text>
</comment>
<keyword evidence="2" id="KW-0378">Hydrolase</keyword>
<proteinExistence type="inferred from homology"/>
<sequence>MSKTNILPDLLLRSRNRRRNAKLLRIDSPDGIAEYRFVDIGGIKQWVTIRGEDRRNPVLLFVHGGPASPYSVFSPLLREWEKHFTLVQWDQRGAGKTFRRSGKTAGGSITLERLARDGIELSEYLLERLGKRKIILIGSSVGSLIAMMMVRSRPDLYLAYVGTDQNAPDPGFDWYGQALAALRAAGIAKGIRLLERMGPDPARWKREDYDRLNQHLVRAIRGVPNMIMDLMLPSMLASPDHTIGDLVAIFRGMTHSLDHLFDELMTFDFSRIGTAFDVPFFIFQGDTDLFTPFGAARSFFDRIEAPRKSFAVIRNAGHLACFARPGQFLEELVGKVLPLAGQPSLSADAGRGGAVV</sequence>
<dbReference type="Gene3D" id="3.40.50.1820">
    <property type="entry name" value="alpha/beta hydrolase"/>
    <property type="match status" value="1"/>
</dbReference>
<gene>
    <name evidence="4" type="ordered locus">Theco_2880</name>
</gene>
<evidence type="ECO:0000256" key="2">
    <source>
        <dbReference type="ARBA" id="ARBA00022801"/>
    </source>
</evidence>
<dbReference type="InterPro" id="IPR002410">
    <property type="entry name" value="Peptidase_S33"/>
</dbReference>
<organism evidence="4 5">
    <name type="scientific">Thermobacillus composti (strain DSM 18247 / JCM 13945 / KWC4)</name>
    <dbReference type="NCBI Taxonomy" id="717605"/>
    <lineage>
        <taxon>Bacteria</taxon>
        <taxon>Bacillati</taxon>
        <taxon>Bacillota</taxon>
        <taxon>Bacilli</taxon>
        <taxon>Bacillales</taxon>
        <taxon>Paenibacillaceae</taxon>
        <taxon>Thermobacillus</taxon>
    </lineage>
</organism>
<dbReference type="PRINTS" id="PR00793">
    <property type="entry name" value="PROAMNOPTASE"/>
</dbReference>
<feature type="domain" description="AB hydrolase-1" evidence="3">
    <location>
        <begin position="59"/>
        <end position="330"/>
    </location>
</feature>
<dbReference type="Pfam" id="PF12697">
    <property type="entry name" value="Abhydrolase_6"/>
    <property type="match status" value="1"/>
</dbReference>
<dbReference type="EMBL" id="CP003255">
    <property type="protein sequence ID" value="AGA58964.1"/>
    <property type="molecule type" value="Genomic_DNA"/>
</dbReference>
<reference evidence="5" key="1">
    <citation type="submission" date="2012-01" db="EMBL/GenBank/DDBJ databases">
        <title>Complete sequence of chromosome of Thermobacillus composti KWC4.</title>
        <authorList>
            <person name="Lucas S."/>
            <person name="Han J."/>
            <person name="Lapidus A."/>
            <person name="Cheng J.-F."/>
            <person name="Goodwin L."/>
            <person name="Pitluck S."/>
            <person name="Peters L."/>
            <person name="Ovchinnikova G."/>
            <person name="Teshima H."/>
            <person name="Detter J.C."/>
            <person name="Han C."/>
            <person name="Tapia R."/>
            <person name="Land M."/>
            <person name="Hauser L."/>
            <person name="Kyrpides N."/>
            <person name="Ivanova N."/>
            <person name="Pagani I."/>
            <person name="Anderson I."/>
            <person name="Woyke T."/>
        </authorList>
    </citation>
    <scope>NUCLEOTIDE SEQUENCE [LARGE SCALE GENOMIC DNA]</scope>
    <source>
        <strain evidence="5">DSM 18247 / JCM 13945 / KWC4</strain>
    </source>
</reference>